<evidence type="ECO:0000313" key="2">
    <source>
        <dbReference type="EMBL" id="RCV20218.1"/>
    </source>
</evidence>
<reference evidence="2" key="1">
    <citation type="journal article" date="2012" name="Nat. Biotechnol.">
        <title>Reference genome sequence of the model plant Setaria.</title>
        <authorList>
            <person name="Bennetzen J.L."/>
            <person name="Schmutz J."/>
            <person name="Wang H."/>
            <person name="Percifield R."/>
            <person name="Hawkins J."/>
            <person name="Pontaroli A.C."/>
            <person name="Estep M."/>
            <person name="Feng L."/>
            <person name="Vaughn J.N."/>
            <person name="Grimwood J."/>
            <person name="Jenkins J."/>
            <person name="Barry K."/>
            <person name="Lindquist E."/>
            <person name="Hellsten U."/>
            <person name="Deshpande S."/>
            <person name="Wang X."/>
            <person name="Wu X."/>
            <person name="Mitros T."/>
            <person name="Triplett J."/>
            <person name="Yang X."/>
            <person name="Ye C.Y."/>
            <person name="Mauro-Herrera M."/>
            <person name="Wang L."/>
            <person name="Li P."/>
            <person name="Sharma M."/>
            <person name="Sharma R."/>
            <person name="Ronald P.C."/>
            <person name="Panaud O."/>
            <person name="Kellogg E.A."/>
            <person name="Brutnell T.P."/>
            <person name="Doust A.N."/>
            <person name="Tuskan G.A."/>
            <person name="Rokhsar D."/>
            <person name="Devos K.M."/>
        </authorList>
    </citation>
    <scope>NUCLEOTIDE SEQUENCE [LARGE SCALE GENOMIC DNA]</scope>
    <source>
        <strain evidence="2">Yugu1</strain>
    </source>
</reference>
<dbReference type="STRING" id="4555.A0A368QR41"/>
<gene>
    <name evidence="2" type="ORF">SETIT_4G038600v2</name>
</gene>
<feature type="region of interest" description="Disordered" evidence="1">
    <location>
        <begin position="321"/>
        <end position="348"/>
    </location>
</feature>
<organism evidence="2">
    <name type="scientific">Setaria italica</name>
    <name type="common">Foxtail millet</name>
    <name type="synonym">Panicum italicum</name>
    <dbReference type="NCBI Taxonomy" id="4555"/>
    <lineage>
        <taxon>Eukaryota</taxon>
        <taxon>Viridiplantae</taxon>
        <taxon>Streptophyta</taxon>
        <taxon>Embryophyta</taxon>
        <taxon>Tracheophyta</taxon>
        <taxon>Spermatophyta</taxon>
        <taxon>Magnoliopsida</taxon>
        <taxon>Liliopsida</taxon>
        <taxon>Poales</taxon>
        <taxon>Poaceae</taxon>
        <taxon>PACMAD clade</taxon>
        <taxon>Panicoideae</taxon>
        <taxon>Panicodae</taxon>
        <taxon>Paniceae</taxon>
        <taxon>Cenchrinae</taxon>
        <taxon>Setaria</taxon>
    </lineage>
</organism>
<proteinExistence type="predicted"/>
<evidence type="ECO:0000256" key="1">
    <source>
        <dbReference type="SAM" id="MobiDB-lite"/>
    </source>
</evidence>
<feature type="compositionally biased region" description="Low complexity" evidence="1">
    <location>
        <begin position="160"/>
        <end position="169"/>
    </location>
</feature>
<dbReference type="PANTHER" id="PTHR33108:SF76">
    <property type="entry name" value="OS06G0199402 PROTEIN"/>
    <property type="match status" value="1"/>
</dbReference>
<reference evidence="2" key="2">
    <citation type="submission" date="2015-07" db="EMBL/GenBank/DDBJ databases">
        <authorList>
            <person name="Noorani M."/>
        </authorList>
    </citation>
    <scope>NUCLEOTIDE SEQUENCE</scope>
    <source>
        <strain evidence="2">Yugu1</strain>
    </source>
</reference>
<accession>A0A368QR41</accession>
<feature type="compositionally biased region" description="Pro residues" evidence="1">
    <location>
        <begin position="322"/>
        <end position="331"/>
    </location>
</feature>
<dbReference type="EMBL" id="CM003531">
    <property type="protein sequence ID" value="RCV20218.1"/>
    <property type="molecule type" value="Genomic_DNA"/>
</dbReference>
<dbReference type="InterPro" id="IPR012876">
    <property type="entry name" value="DUF1677_pln"/>
</dbReference>
<dbReference type="AlphaFoldDB" id="A0A368QR41"/>
<feature type="compositionally biased region" description="Basic and acidic residues" evidence="1">
    <location>
        <begin position="20"/>
        <end position="33"/>
    </location>
</feature>
<dbReference type="Pfam" id="PF07911">
    <property type="entry name" value="DUF1677"/>
    <property type="match status" value="1"/>
</dbReference>
<dbReference type="OrthoDB" id="10587499at2759"/>
<feature type="compositionally biased region" description="Low complexity" evidence="1">
    <location>
        <begin position="337"/>
        <end position="348"/>
    </location>
</feature>
<feature type="region of interest" description="Disordered" evidence="1">
    <location>
        <begin position="129"/>
        <end position="169"/>
    </location>
</feature>
<feature type="compositionally biased region" description="Basic and acidic residues" evidence="1">
    <location>
        <begin position="129"/>
        <end position="140"/>
    </location>
</feature>
<feature type="region of interest" description="Disordered" evidence="1">
    <location>
        <begin position="1"/>
        <end position="52"/>
    </location>
</feature>
<dbReference type="PANTHER" id="PTHR33108">
    <property type="entry name" value="OS01G0745000 PROTEIN"/>
    <property type="match status" value="1"/>
</dbReference>
<sequence>MASRGPATATAQPNLHRIHPTGERRAGEAEWWRGGRRSPPLASARGPPSPAVTVHTMKRADRDLHGGCRNPRLLTSGVRAPSGPACRWALAAGGGGVDGGVALARGPEAATASTDKYTWMEWMERPQEQEIARPGKEEKVAAAASGVQAEEEGERERETSPAMTPASSAAETVVIVASVPSEQSTHRAAAPSVPSSYAVWEKERKLLLQGKEIKDSRERNDDGGMEVEKAKCECCGFTEECTPAYIAAVRAEYLGRWVCGLCAEAVGDEIRREAGTLTTAEALDRHVAFARAPRARPRKASASDDLVAAVARLLRRCLDSPPASPAAPAPPHGRKVAAGPGCPDGADA</sequence>
<protein>
    <recommendedName>
        <fullName evidence="3">DUF1677 domain-containing protein</fullName>
    </recommendedName>
</protein>
<evidence type="ECO:0008006" key="3">
    <source>
        <dbReference type="Google" id="ProtNLM"/>
    </source>
</evidence>
<name>A0A368QR41_SETIT</name>